<dbReference type="Proteomes" id="UP001056035">
    <property type="component" value="Chromosome"/>
</dbReference>
<keyword evidence="6" id="KW-1185">Reference proteome</keyword>
<keyword evidence="3" id="KW-0804">Transcription</keyword>
<evidence type="ECO:0000313" key="5">
    <source>
        <dbReference type="EMBL" id="UTI64709.1"/>
    </source>
</evidence>
<dbReference type="PANTHER" id="PTHR33204">
    <property type="entry name" value="TRANSCRIPTIONAL REGULATOR, MARR FAMILY"/>
    <property type="match status" value="1"/>
</dbReference>
<proteinExistence type="predicted"/>
<dbReference type="PANTHER" id="PTHR33204:SF18">
    <property type="entry name" value="TRANSCRIPTIONAL REGULATORY PROTEIN"/>
    <property type="match status" value="1"/>
</dbReference>
<dbReference type="Gene3D" id="1.10.10.10">
    <property type="entry name" value="Winged helix-like DNA-binding domain superfamily/Winged helix DNA-binding domain"/>
    <property type="match status" value="1"/>
</dbReference>
<evidence type="ECO:0000256" key="2">
    <source>
        <dbReference type="ARBA" id="ARBA00023125"/>
    </source>
</evidence>
<gene>
    <name evidence="5" type="ORF">NBH00_00525</name>
</gene>
<name>A0ABY5DUV8_9ACTN</name>
<keyword evidence="1" id="KW-0805">Transcription regulation</keyword>
<dbReference type="SUPFAM" id="SSF46785">
    <property type="entry name" value="Winged helix' DNA-binding domain"/>
    <property type="match status" value="1"/>
</dbReference>
<evidence type="ECO:0000256" key="1">
    <source>
        <dbReference type="ARBA" id="ARBA00023015"/>
    </source>
</evidence>
<evidence type="ECO:0000256" key="3">
    <source>
        <dbReference type="ARBA" id="ARBA00023163"/>
    </source>
</evidence>
<organism evidence="5 6">
    <name type="scientific">Paraconexibacter antarcticus</name>
    <dbReference type="NCBI Taxonomy" id="2949664"/>
    <lineage>
        <taxon>Bacteria</taxon>
        <taxon>Bacillati</taxon>
        <taxon>Actinomycetota</taxon>
        <taxon>Thermoleophilia</taxon>
        <taxon>Solirubrobacterales</taxon>
        <taxon>Paraconexibacteraceae</taxon>
        <taxon>Paraconexibacter</taxon>
    </lineage>
</organism>
<accession>A0ABY5DUV8</accession>
<dbReference type="InterPro" id="IPR002577">
    <property type="entry name" value="HTH_HxlR"/>
</dbReference>
<dbReference type="EMBL" id="CP098502">
    <property type="protein sequence ID" value="UTI64709.1"/>
    <property type="molecule type" value="Genomic_DNA"/>
</dbReference>
<protein>
    <submittedName>
        <fullName evidence="5">Helix-turn-helix transcriptional regulator</fullName>
    </submittedName>
</protein>
<feature type="domain" description="HTH hxlR-type" evidence="4">
    <location>
        <begin position="11"/>
        <end position="108"/>
    </location>
</feature>
<reference evidence="5 6" key="1">
    <citation type="submission" date="2022-06" db="EMBL/GenBank/DDBJ databases">
        <title>Paraconexibacter antarcticus.</title>
        <authorList>
            <person name="Kim C.S."/>
        </authorList>
    </citation>
    <scope>NUCLEOTIDE SEQUENCE [LARGE SCALE GENOMIC DNA]</scope>
    <source>
        <strain evidence="5 6">02-257</strain>
    </source>
</reference>
<dbReference type="Pfam" id="PF01638">
    <property type="entry name" value="HxlR"/>
    <property type="match status" value="1"/>
</dbReference>
<dbReference type="RefSeq" id="WP_254571408.1">
    <property type="nucleotide sequence ID" value="NZ_CP098502.1"/>
</dbReference>
<sequence>MEPITSSTYRCSVARTVEVVGERWTMLILREAFLGVKRFDRMQRDLGIARNILSDRLGKLVDQGILEKRPYSERPPRFEYRLTAKGRDLYPIVVTLMQWGDTYTAPDGPPVVLVHQDCGQVTSPQLTCDCCGGPVHALNVRPVHGPGLGATAA</sequence>
<dbReference type="PROSITE" id="PS51118">
    <property type="entry name" value="HTH_HXLR"/>
    <property type="match status" value="1"/>
</dbReference>
<evidence type="ECO:0000313" key="6">
    <source>
        <dbReference type="Proteomes" id="UP001056035"/>
    </source>
</evidence>
<keyword evidence="2" id="KW-0238">DNA-binding</keyword>
<evidence type="ECO:0000259" key="4">
    <source>
        <dbReference type="PROSITE" id="PS51118"/>
    </source>
</evidence>
<dbReference type="InterPro" id="IPR036388">
    <property type="entry name" value="WH-like_DNA-bd_sf"/>
</dbReference>
<dbReference type="InterPro" id="IPR036390">
    <property type="entry name" value="WH_DNA-bd_sf"/>
</dbReference>